<dbReference type="AlphaFoldDB" id="D3TSN2"/>
<evidence type="ECO:0000313" key="1">
    <source>
        <dbReference type="EMBL" id="ADD20710.1"/>
    </source>
</evidence>
<sequence>MIGWRLAAAAAAAACYCFVCYSIYSSSIGILPVQKLIAYIYKFYILAEFIHNSKM</sequence>
<proteinExistence type="evidence at transcript level"/>
<reference evidence="1" key="2">
    <citation type="submission" date="2010-01" db="EMBL/GenBank/DDBJ databases">
        <authorList>
            <consortium name="International Glossina Genome Initiative"/>
            <person name="da Silva J."/>
            <person name="Ribeiro J.M.C."/>
            <person name="Abbeele J.V."/>
            <person name="Attardo G."/>
            <person name="Hao Z."/>
            <person name="Haines L.R."/>
            <person name="Soares M.B."/>
            <person name="Berriman M."/>
            <person name="Aksoy S."/>
            <person name="Lehane M.J."/>
        </authorList>
    </citation>
    <scope>NUCLEOTIDE SEQUENCE</scope>
    <source>
        <tissue evidence="1">Salivary gland</tissue>
    </source>
</reference>
<dbReference type="EMBL" id="EZ424434">
    <property type="protein sequence ID" value="ADD20710.1"/>
    <property type="molecule type" value="mRNA"/>
</dbReference>
<organism evidence="1">
    <name type="scientific">Glossina morsitans morsitans</name>
    <name type="common">Savannah tsetse fly</name>
    <dbReference type="NCBI Taxonomy" id="37546"/>
    <lineage>
        <taxon>Eukaryota</taxon>
        <taxon>Metazoa</taxon>
        <taxon>Ecdysozoa</taxon>
        <taxon>Arthropoda</taxon>
        <taxon>Hexapoda</taxon>
        <taxon>Insecta</taxon>
        <taxon>Pterygota</taxon>
        <taxon>Neoptera</taxon>
        <taxon>Endopterygota</taxon>
        <taxon>Diptera</taxon>
        <taxon>Brachycera</taxon>
        <taxon>Muscomorpha</taxon>
        <taxon>Hippoboscoidea</taxon>
        <taxon>Glossinidae</taxon>
        <taxon>Glossina</taxon>
    </lineage>
</organism>
<reference evidence="1" key="1">
    <citation type="journal article" date="2010" name="BMC Genomics">
        <title>An insight into the sialome of Glossina morsitans morsitans.</title>
        <authorList>
            <person name="Alves-Silva J."/>
            <person name="Ribeiro J.M."/>
            <person name="Van Den Abbeele J."/>
            <person name="Attardo G."/>
            <person name="Hao Z."/>
            <person name="Haines L.R."/>
            <person name="Soares M.B."/>
            <person name="Berriman M."/>
            <person name="Aksoy S."/>
            <person name="Lehane M.J."/>
        </authorList>
    </citation>
    <scope>NUCLEOTIDE SEQUENCE</scope>
    <source>
        <tissue evidence="1">Salivary gland</tissue>
    </source>
</reference>
<name>D3TSN2_GLOMM</name>
<protein>
    <submittedName>
        <fullName evidence="1">Hypothetical secreted peptide</fullName>
    </submittedName>
</protein>
<accession>D3TSN2</accession>